<evidence type="ECO:0000256" key="6">
    <source>
        <dbReference type="PIRSR" id="PIRSR602129-50"/>
    </source>
</evidence>
<comment type="similarity">
    <text evidence="2 7">Belongs to the group II decarboxylase family.</text>
</comment>
<evidence type="ECO:0000256" key="3">
    <source>
        <dbReference type="ARBA" id="ARBA00022793"/>
    </source>
</evidence>
<dbReference type="InterPro" id="IPR015424">
    <property type="entry name" value="PyrdxlP-dep_Trfase"/>
</dbReference>
<dbReference type="InterPro" id="IPR021115">
    <property type="entry name" value="Pyridoxal-P_BS"/>
</dbReference>
<dbReference type="Gene3D" id="3.40.640.10">
    <property type="entry name" value="Type I PLP-dependent aspartate aminotransferase-like (Major domain)"/>
    <property type="match status" value="1"/>
</dbReference>
<evidence type="ECO:0000256" key="7">
    <source>
        <dbReference type="RuleBase" id="RU000382"/>
    </source>
</evidence>
<dbReference type="GO" id="GO:0005737">
    <property type="term" value="C:cytoplasm"/>
    <property type="evidence" value="ECO:0007669"/>
    <property type="project" value="TreeGrafter"/>
</dbReference>
<feature type="modified residue" description="N6-(pyridoxal phosphate)lysine" evidence="6">
    <location>
        <position position="344"/>
    </location>
</feature>
<proteinExistence type="inferred from homology"/>
<evidence type="ECO:0000313" key="9">
    <source>
        <dbReference type="EMBL" id="KAI9558901.1"/>
    </source>
</evidence>
<evidence type="ECO:0000256" key="1">
    <source>
        <dbReference type="ARBA" id="ARBA00001933"/>
    </source>
</evidence>
<evidence type="ECO:0000256" key="8">
    <source>
        <dbReference type="SAM" id="MobiDB-lite"/>
    </source>
</evidence>
<name>A0AAD5PT50_9CRUS</name>
<evidence type="ECO:0000256" key="2">
    <source>
        <dbReference type="ARBA" id="ARBA00009533"/>
    </source>
</evidence>
<comment type="caution">
    <text evidence="9">The sequence shown here is derived from an EMBL/GenBank/DDBJ whole genome shotgun (WGS) entry which is preliminary data.</text>
</comment>
<dbReference type="PANTHER" id="PTHR45677:SF8">
    <property type="entry name" value="CYSTEINE SULFINIC ACID DECARBOXYLASE"/>
    <property type="match status" value="1"/>
</dbReference>
<keyword evidence="10" id="KW-1185">Reference proteome</keyword>
<evidence type="ECO:0000256" key="5">
    <source>
        <dbReference type="ARBA" id="ARBA00023239"/>
    </source>
</evidence>
<organism evidence="9 10">
    <name type="scientific">Daphnia sinensis</name>
    <dbReference type="NCBI Taxonomy" id="1820382"/>
    <lineage>
        <taxon>Eukaryota</taxon>
        <taxon>Metazoa</taxon>
        <taxon>Ecdysozoa</taxon>
        <taxon>Arthropoda</taxon>
        <taxon>Crustacea</taxon>
        <taxon>Branchiopoda</taxon>
        <taxon>Diplostraca</taxon>
        <taxon>Cladocera</taxon>
        <taxon>Anomopoda</taxon>
        <taxon>Daphniidae</taxon>
        <taxon>Daphnia</taxon>
        <taxon>Daphnia similis group</taxon>
    </lineage>
</organism>
<protein>
    <submittedName>
        <fullName evidence="9">Uncharacterized protein</fullName>
    </submittedName>
</protein>
<dbReference type="Gene3D" id="3.90.1150.170">
    <property type="match status" value="1"/>
</dbReference>
<dbReference type="InterPro" id="IPR015421">
    <property type="entry name" value="PyrdxlP-dep_Trfase_major"/>
</dbReference>
<keyword evidence="5 7" id="KW-0456">Lyase</keyword>
<dbReference type="Proteomes" id="UP000820818">
    <property type="component" value="Linkage Group LG5"/>
</dbReference>
<comment type="cofactor">
    <cofactor evidence="1 6 7">
        <name>pyridoxal 5'-phosphate</name>
        <dbReference type="ChEBI" id="CHEBI:597326"/>
    </cofactor>
</comment>
<dbReference type="InterPro" id="IPR002129">
    <property type="entry name" value="PyrdxlP-dep_de-COase"/>
</dbReference>
<keyword evidence="4 6" id="KW-0663">Pyridoxal phosphate</keyword>
<accession>A0AAD5PT50</accession>
<evidence type="ECO:0000256" key="4">
    <source>
        <dbReference type="ARBA" id="ARBA00022898"/>
    </source>
</evidence>
<feature type="region of interest" description="Disordered" evidence="8">
    <location>
        <begin position="1"/>
        <end position="27"/>
    </location>
</feature>
<dbReference type="GO" id="GO:0019752">
    <property type="term" value="P:carboxylic acid metabolic process"/>
    <property type="evidence" value="ECO:0007669"/>
    <property type="project" value="InterPro"/>
</dbReference>
<gene>
    <name evidence="9" type="ORF">GHT06_015690</name>
</gene>
<dbReference type="Pfam" id="PF00282">
    <property type="entry name" value="Pyridoxal_deC"/>
    <property type="match status" value="1"/>
</dbReference>
<dbReference type="CDD" id="cd06450">
    <property type="entry name" value="DOPA_deC_like"/>
    <property type="match status" value="1"/>
</dbReference>
<dbReference type="AlphaFoldDB" id="A0AAD5PT50"/>
<dbReference type="SUPFAM" id="SSF53383">
    <property type="entry name" value="PLP-dependent transferases"/>
    <property type="match status" value="1"/>
</dbReference>
<dbReference type="GO" id="GO:0016831">
    <property type="term" value="F:carboxy-lyase activity"/>
    <property type="evidence" value="ECO:0007669"/>
    <property type="project" value="UniProtKB-KW"/>
</dbReference>
<dbReference type="GO" id="GO:0030170">
    <property type="term" value="F:pyridoxal phosphate binding"/>
    <property type="evidence" value="ECO:0007669"/>
    <property type="project" value="InterPro"/>
</dbReference>
<dbReference type="PROSITE" id="PS00392">
    <property type="entry name" value="DDC_GAD_HDC_YDC"/>
    <property type="match status" value="1"/>
</dbReference>
<dbReference type="EMBL" id="WJBH02000005">
    <property type="protein sequence ID" value="KAI9558901.1"/>
    <property type="molecule type" value="Genomic_DNA"/>
</dbReference>
<keyword evidence="3" id="KW-0210">Decarboxylase</keyword>
<evidence type="ECO:0000313" key="10">
    <source>
        <dbReference type="Proteomes" id="UP000820818"/>
    </source>
</evidence>
<reference evidence="9 10" key="1">
    <citation type="submission" date="2022-05" db="EMBL/GenBank/DDBJ databases">
        <title>A multi-omics perspective on studying reproductive biology in Daphnia sinensis.</title>
        <authorList>
            <person name="Jia J."/>
        </authorList>
    </citation>
    <scope>NUCLEOTIDE SEQUENCE [LARGE SCALE GENOMIC DNA]</scope>
    <source>
        <strain evidence="9 10">WSL</strain>
    </source>
</reference>
<dbReference type="PANTHER" id="PTHR45677">
    <property type="entry name" value="GLUTAMATE DECARBOXYLASE-RELATED"/>
    <property type="match status" value="1"/>
</dbReference>
<sequence length="539" mass="60977">MLPTHSTALFRHSKHDLGTRRESGPLSHANINRFRGKTTGKVTDEKPEVDDQVVVELLLKEITELVIDQGLLSGKALKEDRVTNFVHPEKLKKLVDLSLGDSPLSHAEIFELCKRAVDYSVRTNHPKFLNQLYHGADPVGLAGAWLSEALNTNLYTYEVAPFFMMVEHEVLAHLRSFIGWEDGDGIFTPGGSLANMYGMVLARFNKFPEVKTKGMGNIGELVAFTSQEGHYSILKAAHWIGLGTDNLILVASDSSGRMIPAELENKIVKALEQKKVPYFVNATSGTTVFGAFDPLEPIAFICRKYDLWLHVDAAWGGGALVSQKHRSLMQGIEMVDSVAWNLHKMLGAPLQCSAFLTKHTNVFHRCNSASATYLFQTDKYYDMRYDTGDKSVQCGRKVDAFKLWLMWKARGNRGLEKLVDNAFECSKYFTRQLSQRPGFRLVIAEPSCTNVCFWYIPPKWRNSPESPEWWEKLSKVAPAIKKRMVEKGCLMVSYQPLVHKNMVNFFRLALHCQPPPTHEDMDFVLNEIEKLGRDLDNIH</sequence>